<accession>A0A6A4SUP9</accession>
<evidence type="ECO:0000313" key="2">
    <source>
        <dbReference type="EMBL" id="KAF0035848.1"/>
    </source>
</evidence>
<evidence type="ECO:0000256" key="1">
    <source>
        <dbReference type="SAM" id="MobiDB-lite"/>
    </source>
</evidence>
<gene>
    <name evidence="2" type="ORF">F2P81_011160</name>
</gene>
<dbReference type="EMBL" id="VEVO01000010">
    <property type="protein sequence ID" value="KAF0035848.1"/>
    <property type="molecule type" value="Genomic_DNA"/>
</dbReference>
<feature type="region of interest" description="Disordered" evidence="1">
    <location>
        <begin position="36"/>
        <end position="67"/>
    </location>
</feature>
<reference evidence="2 3" key="1">
    <citation type="submission" date="2019-06" db="EMBL/GenBank/DDBJ databases">
        <title>Draft genomes of female and male turbot (Scophthalmus maximus).</title>
        <authorList>
            <person name="Xu H."/>
            <person name="Xu X.-W."/>
            <person name="Shao C."/>
            <person name="Chen S."/>
        </authorList>
    </citation>
    <scope>NUCLEOTIDE SEQUENCE [LARGE SCALE GENOMIC DNA]</scope>
    <source>
        <strain evidence="2">Ysfricsl-2016a</strain>
        <tissue evidence="2">Blood</tissue>
    </source>
</reference>
<sequence>MQQPSYRSRLSHTGLPFWYASSLHVRAVVTASTCGYQSEDRGPLDDKQRPLKKKNNPCAYDPGGPERQTERTLFFNFGSDDVDDPRLYVTTENNALKKGGFDASEPGNPRSGLVEERLSSSRHSAAETLSLVELQEPCPEAAAAAAQLSLANSQIYSRHRSVNDAQTVDKRYVVCVPPRTLSTHCSCWEKKGNNPPRTCCSKAPNNFLLFSPKTEFSASAKDDIKIRFSGERLRHTDNDSLKTVFHSYSFSQGENEKVLVWHIFLCHTTTLGSTLVEEPEENLNLCPKRWRTDLDVSSLQTSCRS</sequence>
<proteinExistence type="predicted"/>
<dbReference type="Proteomes" id="UP000438429">
    <property type="component" value="Unassembled WGS sequence"/>
</dbReference>
<name>A0A6A4SUP9_SCOMX</name>
<evidence type="ECO:0000313" key="3">
    <source>
        <dbReference type="Proteomes" id="UP000438429"/>
    </source>
</evidence>
<organism evidence="2 3">
    <name type="scientific">Scophthalmus maximus</name>
    <name type="common">Turbot</name>
    <name type="synonym">Psetta maxima</name>
    <dbReference type="NCBI Taxonomy" id="52904"/>
    <lineage>
        <taxon>Eukaryota</taxon>
        <taxon>Metazoa</taxon>
        <taxon>Chordata</taxon>
        <taxon>Craniata</taxon>
        <taxon>Vertebrata</taxon>
        <taxon>Euteleostomi</taxon>
        <taxon>Actinopterygii</taxon>
        <taxon>Neopterygii</taxon>
        <taxon>Teleostei</taxon>
        <taxon>Neoteleostei</taxon>
        <taxon>Acanthomorphata</taxon>
        <taxon>Carangaria</taxon>
        <taxon>Pleuronectiformes</taxon>
        <taxon>Pleuronectoidei</taxon>
        <taxon>Scophthalmidae</taxon>
        <taxon>Scophthalmus</taxon>
    </lineage>
</organism>
<comment type="caution">
    <text evidence="2">The sequence shown here is derived from an EMBL/GenBank/DDBJ whole genome shotgun (WGS) entry which is preliminary data.</text>
</comment>
<dbReference type="AlphaFoldDB" id="A0A6A4SUP9"/>
<protein>
    <submittedName>
        <fullName evidence="2">Uncharacterized protein</fullName>
    </submittedName>
</protein>
<feature type="compositionally biased region" description="Basic and acidic residues" evidence="1">
    <location>
        <begin position="38"/>
        <end position="49"/>
    </location>
</feature>